<evidence type="ECO:0000313" key="1">
    <source>
        <dbReference type="EMBL" id="SMY27539.1"/>
    </source>
</evidence>
<sequence length="231" mass="26035">MTLILACFDQPIEVRQSRQSHVARAPEAFTFQHNGASNTLVDTPGFNDTDINASDALKSTADWLDWECRYQPRTRLTGIIYLQNVMDPRMTGSSLHDLKVFCELCGQDPLENVLLVTSRLGMAAKAESEQAERRETQLRTEQTYRAAMLAGGARMARFEDTQASALDLIASLAELVEQRALEEAKEAQDHKLQLVLEEAQRDARNISLRSVVFHYCGERAIMARAYISRSR</sequence>
<evidence type="ECO:0000313" key="2">
    <source>
        <dbReference type="Proteomes" id="UP000215453"/>
    </source>
</evidence>
<protein>
    <recommendedName>
        <fullName evidence="3">G domain-containing protein</fullName>
    </recommendedName>
</protein>
<dbReference type="EMBL" id="LT882684">
    <property type="protein sequence ID" value="SMY27539.1"/>
    <property type="molecule type" value="Genomic_DNA"/>
</dbReference>
<dbReference type="InterPro" id="IPR027417">
    <property type="entry name" value="P-loop_NTPase"/>
</dbReference>
<gene>
    <name evidence="1" type="ORF">ZT1A5_G8984</name>
</gene>
<evidence type="ECO:0008006" key="3">
    <source>
        <dbReference type="Google" id="ProtNLM"/>
    </source>
</evidence>
<name>A0A1Y6LV89_ZYMTR</name>
<dbReference type="AlphaFoldDB" id="A0A1Y6LV89"/>
<proteinExistence type="predicted"/>
<dbReference type="Gene3D" id="3.40.50.300">
    <property type="entry name" value="P-loop containing nucleotide triphosphate hydrolases"/>
    <property type="match status" value="1"/>
</dbReference>
<dbReference type="Proteomes" id="UP000215453">
    <property type="component" value="Chromosome 9"/>
</dbReference>
<reference evidence="1 2" key="1">
    <citation type="submission" date="2016-10" db="EMBL/GenBank/DDBJ databases">
        <authorList>
            <person name="Varghese N."/>
        </authorList>
    </citation>
    <scope>NUCLEOTIDE SEQUENCE [LARGE SCALE GENOMIC DNA]</scope>
</reference>
<organism evidence="1 2">
    <name type="scientific">Zymoseptoria tritici ST99CH_1A5</name>
    <dbReference type="NCBI Taxonomy" id="1276529"/>
    <lineage>
        <taxon>Eukaryota</taxon>
        <taxon>Fungi</taxon>
        <taxon>Dikarya</taxon>
        <taxon>Ascomycota</taxon>
        <taxon>Pezizomycotina</taxon>
        <taxon>Dothideomycetes</taxon>
        <taxon>Dothideomycetidae</taxon>
        <taxon>Mycosphaerellales</taxon>
        <taxon>Mycosphaerellaceae</taxon>
        <taxon>Zymoseptoria</taxon>
    </lineage>
</organism>
<accession>A0A1Y6LV89</accession>